<evidence type="ECO:0000256" key="1">
    <source>
        <dbReference type="ARBA" id="ARBA00004141"/>
    </source>
</evidence>
<feature type="transmembrane region" description="Helical" evidence="5">
    <location>
        <begin position="40"/>
        <end position="67"/>
    </location>
</feature>
<dbReference type="SUPFAM" id="SSF103473">
    <property type="entry name" value="MFS general substrate transporter"/>
    <property type="match status" value="1"/>
</dbReference>
<comment type="subcellular location">
    <subcellularLocation>
        <location evidence="1">Membrane</location>
        <topology evidence="1">Multi-pass membrane protein</topology>
    </subcellularLocation>
</comment>
<dbReference type="InterPro" id="IPR020846">
    <property type="entry name" value="MFS_dom"/>
</dbReference>
<dbReference type="PANTHER" id="PTHR23501">
    <property type="entry name" value="MAJOR FACILITATOR SUPERFAMILY"/>
    <property type="match status" value="1"/>
</dbReference>
<comment type="caution">
    <text evidence="7">The sequence shown here is derived from an EMBL/GenBank/DDBJ whole genome shotgun (WGS) entry which is preliminary data.</text>
</comment>
<dbReference type="Pfam" id="PF07690">
    <property type="entry name" value="MFS_1"/>
    <property type="match status" value="2"/>
</dbReference>
<evidence type="ECO:0000256" key="2">
    <source>
        <dbReference type="ARBA" id="ARBA00022692"/>
    </source>
</evidence>
<reference evidence="7 8" key="1">
    <citation type="submission" date="2023-01" db="EMBL/GenBank/DDBJ databases">
        <title>Analysis of 21 Apiospora genomes using comparative genomics revels a genus with tremendous synthesis potential of carbohydrate active enzymes and secondary metabolites.</title>
        <authorList>
            <person name="Sorensen T."/>
        </authorList>
    </citation>
    <scope>NUCLEOTIDE SEQUENCE [LARGE SCALE GENOMIC DNA]</scope>
    <source>
        <strain evidence="7 8">CBS 20057</strain>
    </source>
</reference>
<feature type="domain" description="Major facilitator superfamily (MFS) profile" evidence="6">
    <location>
        <begin position="42"/>
        <end position="524"/>
    </location>
</feature>
<dbReference type="Gene3D" id="1.20.1250.20">
    <property type="entry name" value="MFS general substrate transporter like domains"/>
    <property type="match status" value="1"/>
</dbReference>
<protein>
    <submittedName>
        <fullName evidence="7">Efflux pump FUS6</fullName>
    </submittedName>
</protein>
<dbReference type="Proteomes" id="UP001396898">
    <property type="component" value="Unassembled WGS sequence"/>
</dbReference>
<evidence type="ECO:0000259" key="6">
    <source>
        <dbReference type="PROSITE" id="PS50850"/>
    </source>
</evidence>
<evidence type="ECO:0000313" key="7">
    <source>
        <dbReference type="EMBL" id="KAK8001010.1"/>
    </source>
</evidence>
<feature type="transmembrane region" description="Helical" evidence="5">
    <location>
        <begin position="363"/>
        <end position="385"/>
    </location>
</feature>
<gene>
    <name evidence="7" type="ORF">PG991_013232</name>
</gene>
<feature type="transmembrane region" description="Helical" evidence="5">
    <location>
        <begin position="391"/>
        <end position="409"/>
    </location>
</feature>
<evidence type="ECO:0000256" key="3">
    <source>
        <dbReference type="ARBA" id="ARBA00022989"/>
    </source>
</evidence>
<accession>A0ABR1R5D8</accession>
<keyword evidence="8" id="KW-1185">Reference proteome</keyword>
<evidence type="ECO:0000313" key="8">
    <source>
        <dbReference type="Proteomes" id="UP001396898"/>
    </source>
</evidence>
<dbReference type="InterPro" id="IPR036259">
    <property type="entry name" value="MFS_trans_sf"/>
</dbReference>
<proteinExistence type="predicted"/>
<keyword evidence="2 5" id="KW-0812">Transmembrane</keyword>
<dbReference type="InterPro" id="IPR011701">
    <property type="entry name" value="MFS"/>
</dbReference>
<dbReference type="EMBL" id="JAQQWI010000018">
    <property type="protein sequence ID" value="KAK8001010.1"/>
    <property type="molecule type" value="Genomic_DNA"/>
</dbReference>
<dbReference type="Gene3D" id="1.20.1720.10">
    <property type="entry name" value="Multidrug resistance protein D"/>
    <property type="match status" value="1"/>
</dbReference>
<keyword evidence="3 5" id="KW-1133">Transmembrane helix</keyword>
<feature type="transmembrane region" description="Helical" evidence="5">
    <location>
        <begin position="166"/>
        <end position="189"/>
    </location>
</feature>
<feature type="transmembrane region" description="Helical" evidence="5">
    <location>
        <begin position="493"/>
        <end position="520"/>
    </location>
</feature>
<evidence type="ECO:0000256" key="4">
    <source>
        <dbReference type="ARBA" id="ARBA00023136"/>
    </source>
</evidence>
<feature type="transmembrane region" description="Helical" evidence="5">
    <location>
        <begin position="229"/>
        <end position="251"/>
    </location>
</feature>
<name>A0ABR1R5D8_9PEZI</name>
<dbReference type="PROSITE" id="PS50850">
    <property type="entry name" value="MFS"/>
    <property type="match status" value="1"/>
</dbReference>
<feature type="transmembrane region" description="Helical" evidence="5">
    <location>
        <begin position="298"/>
        <end position="318"/>
    </location>
</feature>
<feature type="transmembrane region" description="Helical" evidence="5">
    <location>
        <begin position="79"/>
        <end position="99"/>
    </location>
</feature>
<sequence>MDSRNSQFTAQSPSLDTEAAYGTAEKVDEALGWKPNTQQLLIIITLAIICLLVALDASIIVTSLSEIVIDLKGDTTEGFWIGTSYLLVNAVTMPVIASISEIFGRPLCLEFSLVMFTVGTVLCSTATNISVMLAGRSIQGVGGGGIQVLSGVIMTDIVPLRHRPKWYGAVLAAWALGTCVGPIIGGAIAQNTTWRWVPHLRTRTRGRPLLLKLKPRTESLSKKLRRVDWVGMVLFMGSSTSFLIAICWGGTQKPWDSAATIVPLVIGLVGLVVTMLWEIYFASEPILKPSLFHDASSTVTYICGAAQGFLMWSGFYYYPFYFLSVKMTSPVMAGVNMLPAVLVLVPGSVITGRLVTRHDNYRVAIWLGWTFAVASAVVGVIWQFIDVSTAVWAITFILMGLGHGAVLNAQNFATQAMCKEGDEGHAAAMYLFIRQIGAAIGVGVGGTTFQNVMLLKLEWESLPTAIAHDAEAFLLKLAQMDPEDEFRKRVTDAYIFGFGGVFQVYLGVAAVSLIVSLVFIKHFTLNKALSSEHVLEGSGSGVSTSKVSWDQQTVESQLYPGASALHGPQMPLVTTASEAVSAPAPATQPRGIK</sequence>
<keyword evidence="4 5" id="KW-0472">Membrane</keyword>
<feature type="transmembrane region" description="Helical" evidence="5">
    <location>
        <begin position="111"/>
        <end position="134"/>
    </location>
</feature>
<organism evidence="7 8">
    <name type="scientific">Apiospora marii</name>
    <dbReference type="NCBI Taxonomy" id="335849"/>
    <lineage>
        <taxon>Eukaryota</taxon>
        <taxon>Fungi</taxon>
        <taxon>Dikarya</taxon>
        <taxon>Ascomycota</taxon>
        <taxon>Pezizomycotina</taxon>
        <taxon>Sordariomycetes</taxon>
        <taxon>Xylariomycetidae</taxon>
        <taxon>Amphisphaeriales</taxon>
        <taxon>Apiosporaceae</taxon>
        <taxon>Apiospora</taxon>
    </lineage>
</organism>
<evidence type="ECO:0000256" key="5">
    <source>
        <dbReference type="SAM" id="Phobius"/>
    </source>
</evidence>
<feature type="transmembrane region" description="Helical" evidence="5">
    <location>
        <begin position="330"/>
        <end position="351"/>
    </location>
</feature>
<feature type="transmembrane region" description="Helical" evidence="5">
    <location>
        <begin position="430"/>
        <end position="449"/>
    </location>
</feature>
<feature type="transmembrane region" description="Helical" evidence="5">
    <location>
        <begin position="257"/>
        <end position="277"/>
    </location>
</feature>
<dbReference type="PANTHER" id="PTHR23501:SF94">
    <property type="entry name" value="MAJOR FACILITATOR SUPERFAMILY (MFS) PROFILE DOMAIN-CONTAINING PROTEIN"/>
    <property type="match status" value="1"/>
</dbReference>